<dbReference type="Pfam" id="PF01755">
    <property type="entry name" value="Glyco_transf_25"/>
    <property type="match status" value="1"/>
</dbReference>
<name>A0A7W6C2N7_9HYPH</name>
<dbReference type="EMBL" id="JACIDV010000001">
    <property type="protein sequence ID" value="MBB3944588.1"/>
    <property type="molecule type" value="Genomic_DNA"/>
</dbReference>
<proteinExistence type="predicted"/>
<dbReference type="Proteomes" id="UP000565286">
    <property type="component" value="Unassembled WGS sequence"/>
</dbReference>
<sequence>METFGLYVINLDRSADRWEAIRVQAEKFGLNVERVSGVDGNKVCADSWVDADESKFIVRNGRNMLPGEYGCYKAHLSVLETFVSSGYTNAIVIEDDIELTEDFLPRVAAIRSGLPSAEIVKLLNHRTKGFREVAVTTFGDRIGRCLHGPQGSAACYLVTREGARKMLSEMQMIRYPYDITLERGWKTGVEVYTVKSNIVELSTHSIDSQIANREQYRAVKIRGLRKMSTHLIRAIEYLRRIRYALS</sequence>
<reference evidence="2 3" key="1">
    <citation type="submission" date="2020-08" db="EMBL/GenBank/DDBJ databases">
        <title>Genomic Encyclopedia of Type Strains, Phase IV (KMG-IV): sequencing the most valuable type-strain genomes for metagenomic binning, comparative biology and taxonomic classification.</title>
        <authorList>
            <person name="Goeker M."/>
        </authorList>
    </citation>
    <scope>NUCLEOTIDE SEQUENCE [LARGE SCALE GENOMIC DNA]</scope>
    <source>
        <strain evidence="2 3">DSM 26438</strain>
    </source>
</reference>
<keyword evidence="2" id="KW-0808">Transferase</keyword>
<evidence type="ECO:0000313" key="2">
    <source>
        <dbReference type="EMBL" id="MBB3944588.1"/>
    </source>
</evidence>
<accession>A0A7W6C2N7</accession>
<feature type="domain" description="Glycosyl transferase family 25" evidence="1">
    <location>
        <begin position="6"/>
        <end position="180"/>
    </location>
</feature>
<gene>
    <name evidence="2" type="ORF">GGQ73_000511</name>
</gene>
<dbReference type="CDD" id="cd06532">
    <property type="entry name" value="Glyco_transf_25"/>
    <property type="match status" value="1"/>
</dbReference>
<dbReference type="RefSeq" id="WP_234910846.1">
    <property type="nucleotide sequence ID" value="NZ_JACIDV010000001.1"/>
</dbReference>
<protein>
    <submittedName>
        <fullName evidence="2">Glycosyl transferase family 25</fullName>
    </submittedName>
</protein>
<evidence type="ECO:0000259" key="1">
    <source>
        <dbReference type="Pfam" id="PF01755"/>
    </source>
</evidence>
<dbReference type="GO" id="GO:0016740">
    <property type="term" value="F:transferase activity"/>
    <property type="evidence" value="ECO:0007669"/>
    <property type="project" value="UniProtKB-KW"/>
</dbReference>
<comment type="caution">
    <text evidence="2">The sequence shown here is derived from an EMBL/GenBank/DDBJ whole genome shotgun (WGS) entry which is preliminary data.</text>
</comment>
<dbReference type="AlphaFoldDB" id="A0A7W6C2N7"/>
<keyword evidence="3" id="KW-1185">Reference proteome</keyword>
<dbReference type="InterPro" id="IPR002654">
    <property type="entry name" value="Glyco_trans_25"/>
</dbReference>
<organism evidence="2 3">
    <name type="scientific">Rhizobium skierniewicense</name>
    <dbReference type="NCBI Taxonomy" id="984260"/>
    <lineage>
        <taxon>Bacteria</taxon>
        <taxon>Pseudomonadati</taxon>
        <taxon>Pseudomonadota</taxon>
        <taxon>Alphaproteobacteria</taxon>
        <taxon>Hyphomicrobiales</taxon>
        <taxon>Rhizobiaceae</taxon>
        <taxon>Rhizobium/Agrobacterium group</taxon>
        <taxon>Rhizobium</taxon>
    </lineage>
</organism>
<evidence type="ECO:0000313" key="3">
    <source>
        <dbReference type="Proteomes" id="UP000565286"/>
    </source>
</evidence>